<dbReference type="OrthoDB" id="7206991at2"/>
<sequence>MAASKHKSSFAKTPRRLGHPAKRPTTDRASSKVKSRLSPALKPKSGSFSPTPSKAIEAGSSKQSAVLEMLRKPGGATIHTIMKFTGWQQHSVRGFFASTVRKKLGLNLVSDKSGGERTYRLTGSRPSRKG</sequence>
<organism evidence="2 3">
    <name type="scientific">Bradyrhizobium erythrophlei</name>
    <dbReference type="NCBI Taxonomy" id="1437360"/>
    <lineage>
        <taxon>Bacteria</taxon>
        <taxon>Pseudomonadati</taxon>
        <taxon>Pseudomonadota</taxon>
        <taxon>Alphaproteobacteria</taxon>
        <taxon>Hyphomicrobiales</taxon>
        <taxon>Nitrobacteraceae</taxon>
        <taxon>Bradyrhizobium</taxon>
    </lineage>
</organism>
<evidence type="ECO:0008006" key="4">
    <source>
        <dbReference type="Google" id="ProtNLM"/>
    </source>
</evidence>
<protein>
    <recommendedName>
        <fullName evidence="4">DUF3489 domain-containing protein</fullName>
    </recommendedName>
</protein>
<dbReference type="RefSeq" id="WP_079601040.1">
    <property type="nucleotide sequence ID" value="NZ_LT670817.1"/>
</dbReference>
<dbReference type="Pfam" id="PF11994">
    <property type="entry name" value="DUF3489"/>
    <property type="match status" value="1"/>
</dbReference>
<evidence type="ECO:0000256" key="1">
    <source>
        <dbReference type="SAM" id="MobiDB-lite"/>
    </source>
</evidence>
<feature type="region of interest" description="Disordered" evidence="1">
    <location>
        <begin position="1"/>
        <end position="63"/>
    </location>
</feature>
<evidence type="ECO:0000313" key="2">
    <source>
        <dbReference type="EMBL" id="SHG55776.1"/>
    </source>
</evidence>
<dbReference type="InterPro" id="IPR021880">
    <property type="entry name" value="DUF3489"/>
</dbReference>
<dbReference type="AlphaFoldDB" id="A0A1M5KSS3"/>
<name>A0A1M5KSS3_9BRAD</name>
<evidence type="ECO:0000313" key="3">
    <source>
        <dbReference type="Proteomes" id="UP000189796"/>
    </source>
</evidence>
<accession>A0A1M5KSS3</accession>
<gene>
    <name evidence="2" type="ORF">SAMN05443248_1950</name>
</gene>
<feature type="region of interest" description="Disordered" evidence="1">
    <location>
        <begin position="110"/>
        <end position="130"/>
    </location>
</feature>
<feature type="compositionally biased region" description="Basic residues" evidence="1">
    <location>
        <begin position="1"/>
        <end position="22"/>
    </location>
</feature>
<reference evidence="2 3" key="1">
    <citation type="submission" date="2016-11" db="EMBL/GenBank/DDBJ databases">
        <authorList>
            <person name="Jaros S."/>
            <person name="Januszkiewicz K."/>
            <person name="Wedrychowicz H."/>
        </authorList>
    </citation>
    <scope>NUCLEOTIDE SEQUENCE [LARGE SCALE GENOMIC DNA]</scope>
    <source>
        <strain evidence="2 3">GAS138</strain>
    </source>
</reference>
<dbReference type="EMBL" id="LT670817">
    <property type="protein sequence ID" value="SHG55776.1"/>
    <property type="molecule type" value="Genomic_DNA"/>
</dbReference>
<dbReference type="Proteomes" id="UP000189796">
    <property type="component" value="Chromosome I"/>
</dbReference>
<proteinExistence type="predicted"/>